<proteinExistence type="predicted"/>
<sequence>MWMAVPDYGGKVMSHDERAGFDAPEADVVEQLIPVGVDDEHDALGDLRRVRISPDADAAEADLIDQAIVVPLDDESDFDR</sequence>
<reference evidence="1 2" key="1">
    <citation type="journal article" date="2016" name="Genome Announc.">
        <title>Draft Genome Sequences of Five Rapidly Growing Mycobacterium Species, M. thermoresistibile, M. fortuitum subsp. acetamidolyticum, M. canariasense, M. brisbanense, and M. novocastrense.</title>
        <authorList>
            <person name="Katahira K."/>
            <person name="Ogura Y."/>
            <person name="Gotoh Y."/>
            <person name="Hayashi T."/>
        </authorList>
    </citation>
    <scope>NUCLEOTIDE SEQUENCE [LARGE SCALE GENOMIC DNA]</scope>
    <source>
        <strain evidence="1 2">JCM6368</strain>
    </source>
</reference>
<accession>A0A100WYA1</accession>
<evidence type="ECO:0000313" key="2">
    <source>
        <dbReference type="Proteomes" id="UP000069705"/>
    </source>
</evidence>
<name>A0A100WYA1_MYCFO</name>
<reference evidence="2" key="2">
    <citation type="submission" date="2016-02" db="EMBL/GenBank/DDBJ databases">
        <title>Draft genome sequence of five rapidly growing Mycobacterium species.</title>
        <authorList>
            <person name="Katahira K."/>
            <person name="Gotou Y."/>
            <person name="Iida K."/>
            <person name="Ogura Y."/>
            <person name="Hayashi T."/>
        </authorList>
    </citation>
    <scope>NUCLEOTIDE SEQUENCE [LARGE SCALE GENOMIC DNA]</scope>
    <source>
        <strain evidence="2">JCM6368</strain>
    </source>
</reference>
<gene>
    <name evidence="1" type="ORF">RMCFA_6664</name>
</gene>
<dbReference type="Proteomes" id="UP000069705">
    <property type="component" value="Unassembled WGS sequence"/>
</dbReference>
<organism evidence="1 2">
    <name type="scientific">Mycolicibacterium fortuitum subsp. acetamidolyticum</name>
    <dbReference type="NCBI Taxonomy" id="144550"/>
    <lineage>
        <taxon>Bacteria</taxon>
        <taxon>Bacillati</taxon>
        <taxon>Actinomycetota</taxon>
        <taxon>Actinomycetes</taxon>
        <taxon>Mycobacteriales</taxon>
        <taxon>Mycobacteriaceae</taxon>
        <taxon>Mycolicibacterium</taxon>
    </lineage>
</organism>
<comment type="caution">
    <text evidence="1">The sequence shown here is derived from an EMBL/GenBank/DDBJ whole genome shotgun (WGS) entry which is preliminary data.</text>
</comment>
<evidence type="ECO:0000313" key="1">
    <source>
        <dbReference type="EMBL" id="GAT06553.1"/>
    </source>
</evidence>
<protein>
    <submittedName>
        <fullName evidence="1">Uncharacterized protein</fullName>
    </submittedName>
</protein>
<dbReference type="EMBL" id="BCSZ01000080">
    <property type="protein sequence ID" value="GAT06553.1"/>
    <property type="molecule type" value="Genomic_DNA"/>
</dbReference>
<dbReference type="AlphaFoldDB" id="A0A100WYA1"/>